<comment type="caution">
    <text evidence="6">The sequence shown here is derived from an EMBL/GenBank/DDBJ whole genome shotgun (WGS) entry which is preliminary data.</text>
</comment>
<dbReference type="EMBL" id="JAWDGP010004473">
    <property type="protein sequence ID" value="KAK3764058.1"/>
    <property type="molecule type" value="Genomic_DNA"/>
</dbReference>
<feature type="compositionally biased region" description="Basic and acidic residues" evidence="4">
    <location>
        <begin position="325"/>
        <end position="413"/>
    </location>
</feature>
<dbReference type="Proteomes" id="UP001283361">
    <property type="component" value="Unassembled WGS sequence"/>
</dbReference>
<evidence type="ECO:0000259" key="5">
    <source>
        <dbReference type="PROSITE" id="PS51720"/>
    </source>
</evidence>
<accession>A0AAE0Z797</accession>
<dbReference type="GO" id="GO:0005525">
    <property type="term" value="F:GTP binding"/>
    <property type="evidence" value="ECO:0007669"/>
    <property type="project" value="UniProtKB-KW"/>
</dbReference>
<evidence type="ECO:0000256" key="2">
    <source>
        <dbReference type="ARBA" id="ARBA00022741"/>
    </source>
</evidence>
<dbReference type="InterPro" id="IPR045058">
    <property type="entry name" value="GIMA/IAN/Toc"/>
</dbReference>
<comment type="similarity">
    <text evidence="1">Belongs to the TRAFAC class TrmE-Era-EngA-EngB-Septin-like GTPase superfamily. AIG1/Toc34/Toc159-like paraseptin GTPase family. IAN subfamily.</text>
</comment>
<evidence type="ECO:0000313" key="6">
    <source>
        <dbReference type="EMBL" id="KAK3764058.1"/>
    </source>
</evidence>
<dbReference type="PROSITE" id="PS51720">
    <property type="entry name" value="G_AIG1"/>
    <property type="match status" value="1"/>
</dbReference>
<sequence>MTSNAINVCLLGKTGTGKSATGNSVLGWNAFESGPSTTSMTSEVTAQTTEVGGRKITIVDGPGVGDTRFTHEENIQAAIKNLEQTMSACPGGYDALLLMFRYGTRYTEEDRTVLGALKTLLGADFVRKHAILVVTCGDILAQEMAAEGKGSTLSSQFSTWLAEQTGPLAELLKEIEGRVVLFNNIAKDDSVLNAQRDDLFKALDCLGNRGLRYTQGDFLASAMSRQRALVETRRDKLNAEIKVKLNTISAELTKTMTKSQSSINDVSSQIASIKKIQDRVETVRKDVDKEDAGTGALKTIQDMVSAQKKTLENSIQGLKSLLEQKKRHEKEQEEMKKAQAEMLRKQEEMKRQAELKRQEEVRKAEELRRQQEAESKRREAEAQQRELELKKKLAEEEEKRKKLEAEAAARRAAEAAAAAQEAHLQMIRMHQQAIMRSMFR</sequence>
<keyword evidence="3" id="KW-0342">GTP-binding</keyword>
<dbReference type="PANTHER" id="PTHR10903:SF184">
    <property type="entry name" value="GTP-BINDING PROTEIN A"/>
    <property type="match status" value="1"/>
</dbReference>
<dbReference type="Pfam" id="PF04548">
    <property type="entry name" value="AIG1"/>
    <property type="match status" value="1"/>
</dbReference>
<dbReference type="InterPro" id="IPR027417">
    <property type="entry name" value="P-loop_NTPase"/>
</dbReference>
<dbReference type="InterPro" id="IPR006703">
    <property type="entry name" value="G_AIG1"/>
</dbReference>
<keyword evidence="2" id="KW-0547">Nucleotide-binding</keyword>
<evidence type="ECO:0000256" key="1">
    <source>
        <dbReference type="ARBA" id="ARBA00008535"/>
    </source>
</evidence>
<evidence type="ECO:0000256" key="4">
    <source>
        <dbReference type="SAM" id="MobiDB-lite"/>
    </source>
</evidence>
<evidence type="ECO:0000256" key="3">
    <source>
        <dbReference type="ARBA" id="ARBA00023134"/>
    </source>
</evidence>
<gene>
    <name evidence="6" type="ORF">RRG08_046526</name>
</gene>
<reference evidence="6" key="1">
    <citation type="journal article" date="2023" name="G3 (Bethesda)">
        <title>A reference genome for the long-term kleptoplast-retaining sea slug Elysia crispata morphotype clarki.</title>
        <authorList>
            <person name="Eastman K.E."/>
            <person name="Pendleton A.L."/>
            <person name="Shaikh M.A."/>
            <person name="Suttiyut T."/>
            <person name="Ogas R."/>
            <person name="Tomko P."/>
            <person name="Gavelis G."/>
            <person name="Widhalm J.R."/>
            <person name="Wisecaver J.H."/>
        </authorList>
    </citation>
    <scope>NUCLEOTIDE SEQUENCE</scope>
    <source>
        <strain evidence="6">ECLA1</strain>
    </source>
</reference>
<feature type="region of interest" description="Disordered" evidence="4">
    <location>
        <begin position="325"/>
        <end position="419"/>
    </location>
</feature>
<feature type="domain" description="AIG1-type G" evidence="5">
    <location>
        <begin position="3"/>
        <end position="222"/>
    </location>
</feature>
<dbReference type="Gene3D" id="3.40.50.300">
    <property type="entry name" value="P-loop containing nucleotide triphosphate hydrolases"/>
    <property type="match status" value="1"/>
</dbReference>
<protein>
    <recommendedName>
        <fullName evidence="5">AIG1-type G domain-containing protein</fullName>
    </recommendedName>
</protein>
<proteinExistence type="inferred from homology"/>
<dbReference type="SUPFAM" id="SSF52540">
    <property type="entry name" value="P-loop containing nucleoside triphosphate hydrolases"/>
    <property type="match status" value="1"/>
</dbReference>
<dbReference type="PANTHER" id="PTHR10903">
    <property type="entry name" value="GTPASE, IMAP FAMILY MEMBER-RELATED"/>
    <property type="match status" value="1"/>
</dbReference>
<name>A0AAE0Z797_9GAST</name>
<dbReference type="AlphaFoldDB" id="A0AAE0Z797"/>
<keyword evidence="7" id="KW-1185">Reference proteome</keyword>
<organism evidence="6 7">
    <name type="scientific">Elysia crispata</name>
    <name type="common">lettuce slug</name>
    <dbReference type="NCBI Taxonomy" id="231223"/>
    <lineage>
        <taxon>Eukaryota</taxon>
        <taxon>Metazoa</taxon>
        <taxon>Spiralia</taxon>
        <taxon>Lophotrochozoa</taxon>
        <taxon>Mollusca</taxon>
        <taxon>Gastropoda</taxon>
        <taxon>Heterobranchia</taxon>
        <taxon>Euthyneura</taxon>
        <taxon>Panpulmonata</taxon>
        <taxon>Sacoglossa</taxon>
        <taxon>Placobranchoidea</taxon>
        <taxon>Plakobranchidae</taxon>
        <taxon>Elysia</taxon>
    </lineage>
</organism>
<evidence type="ECO:0000313" key="7">
    <source>
        <dbReference type="Proteomes" id="UP001283361"/>
    </source>
</evidence>